<dbReference type="Gene3D" id="3.40.1360.10">
    <property type="match status" value="1"/>
</dbReference>
<dbReference type="KEGG" id="hje:HacjB3_19543"/>
<proteinExistence type="predicted"/>
<evidence type="ECO:0000313" key="5">
    <source>
        <dbReference type="Proteomes" id="UP000000390"/>
    </source>
</evidence>
<dbReference type="Pfam" id="PF21180">
    <property type="entry name" value="TOP6A-Spo11_Toprim"/>
    <property type="match status" value="1"/>
</dbReference>
<feature type="compositionally biased region" description="Basic and acidic residues" evidence="1">
    <location>
        <begin position="638"/>
        <end position="652"/>
    </location>
</feature>
<dbReference type="EMBL" id="CP002067">
    <property type="protein sequence ID" value="ADJ17244.1"/>
    <property type="molecule type" value="Genomic_DNA"/>
</dbReference>
<keyword evidence="3" id="KW-0614">Plasmid</keyword>
<dbReference type="PATRIC" id="fig|795797.18.peg.3771"/>
<dbReference type="AlphaFoldDB" id="D8JD91"/>
<evidence type="ECO:0000259" key="2">
    <source>
        <dbReference type="Pfam" id="PF21180"/>
    </source>
</evidence>
<dbReference type="EMBL" id="AOHV01000001">
    <property type="protein sequence ID" value="ELY41955.1"/>
    <property type="molecule type" value="Genomic_DNA"/>
</dbReference>
<evidence type="ECO:0000313" key="3">
    <source>
        <dbReference type="EMBL" id="ADJ17244.1"/>
    </source>
</evidence>
<dbReference type="Proteomes" id="UP000011645">
    <property type="component" value="Unassembled WGS sequence"/>
</dbReference>
<name>D8JD91_HALJB</name>
<feature type="region of interest" description="Disordered" evidence="1">
    <location>
        <begin position="618"/>
        <end position="652"/>
    </location>
</feature>
<dbReference type="InterPro" id="IPR034136">
    <property type="entry name" value="TOPRIM_Topo6A/Spo11"/>
</dbReference>
<evidence type="ECO:0000313" key="6">
    <source>
        <dbReference type="Proteomes" id="UP000011645"/>
    </source>
</evidence>
<accession>D8JD91</accession>
<gene>
    <name evidence="3" type="ordered locus">HacjB3_19543</name>
    <name evidence="4" type="ORF">C497_00095</name>
</gene>
<feature type="domain" description="Topoisomerase 6 subunit A/Spo11 TOPRIM" evidence="2">
    <location>
        <begin position="363"/>
        <end position="511"/>
    </location>
</feature>
<geneLocation type="plasmid" evidence="3 5">
    <name>5</name>
</geneLocation>
<sequence length="652" mass="74250">MTLRDFVSQFHGLKTKADEIVEDIDNSEITEDVLKRVYEDACELTTERSESGLDETIGSIGTDLETRLHAYVGDGPETIVEQIDREGYDDIDDITVYYQAGGSYDEGNKTVPFCFELAAVPTWITGKNERAGSKHILGINQSVLYDGGFVHLHSPLSEGASSFDTSFNGNHQYVVVANIYCPNVGFRDKGKQGFNSEPFERVISEVVGKAKRKIERDIRPRLNDLREEEQEETLSGKAPNGFIKDFVWDNFWDVYNDATDNGTYSIEMRQLYYKFRPLFLDEAEKRGYQYSTKATVDDPKPLELNFDTFSDYISEFEEEELGERLIIRDERGFFVEPHTNQRINLGTTAVRQYDPSDVDYGDILFIEKTGFMDILHREFELTKKYDIGLINSKGWNTTAGQKLVEKIQTANPDATLYVLSDLDIAGVGIADNVSSPDELSDLDELATEKIGVTCDDVHEYGLPAEKGEYKDKTLSQLETMHDDGIVDDETYEYLGEDNRVEINAFSPVELKEYLETKFEDHDITKQYPSPSVINEPDLPDSTETRSTAIEQALGRWVMAQIPDDMVERIEDSVTVDDALTGQLEDLETDPKSLTEEIHEELADNPPRHWSDMNEELVEKREKEAEEASEDYIETVSESTKEYLDENHTVEFE</sequence>
<protein>
    <recommendedName>
        <fullName evidence="2">Topoisomerase 6 subunit A/Spo11 TOPRIM domain-containing protein</fullName>
    </recommendedName>
</protein>
<reference evidence="3 5" key="1">
    <citation type="journal article" date="2010" name="J. Bacteriol.">
        <title>Complete genome sequence of Halalkalicoccus jeotgali B3(T), an extremely halophilic archaeon.</title>
        <authorList>
            <person name="Roh S.W."/>
            <person name="Nam Y.D."/>
            <person name="Nam S.H."/>
            <person name="Choi S.H."/>
            <person name="Park H.S."/>
            <person name="Bae J.W."/>
        </authorList>
    </citation>
    <scope>NUCLEOTIDE SEQUENCE [LARGE SCALE GENOMIC DNA]</scope>
    <source>
        <strain evidence="3">B3</strain>
        <strain evidence="5">DSM 18796 / CECT 7217 / JCM 14584 / KCTC 4019 / B3</strain>
        <plasmid evidence="5">5</plasmid>
    </source>
</reference>
<reference evidence="4 6" key="2">
    <citation type="journal article" date="2014" name="PLoS Genet.">
        <title>Phylogenetically driven sequencing of extremely halophilic archaea reveals strategies for static and dynamic osmo-response.</title>
        <authorList>
            <person name="Becker E.A."/>
            <person name="Seitzer P.M."/>
            <person name="Tritt A."/>
            <person name="Larsen D."/>
            <person name="Krusor M."/>
            <person name="Yao A.I."/>
            <person name="Wu D."/>
            <person name="Madern D."/>
            <person name="Eisen J.A."/>
            <person name="Darling A.E."/>
            <person name="Facciotti M.T."/>
        </authorList>
    </citation>
    <scope>NUCLEOTIDE SEQUENCE [LARGE SCALE GENOMIC DNA]</scope>
    <source>
        <strain evidence="4">B3</strain>
        <strain evidence="6">DSM 18796 / CECT 7217 / JCM 14584 / KCTC 4019 / B3</strain>
    </source>
</reference>
<organism evidence="3 5">
    <name type="scientific">Halalkalicoccus jeotgali (strain DSM 18796 / CECT 7217 / JCM 14584 / KCTC 4019 / B3)</name>
    <dbReference type="NCBI Taxonomy" id="795797"/>
    <lineage>
        <taxon>Archaea</taxon>
        <taxon>Methanobacteriati</taxon>
        <taxon>Methanobacteriota</taxon>
        <taxon>Stenosarchaea group</taxon>
        <taxon>Halobacteria</taxon>
        <taxon>Halobacteriales</taxon>
        <taxon>Halococcaceae</taxon>
        <taxon>Halalkalicoccus</taxon>
    </lineage>
</organism>
<dbReference type="eggNOG" id="arCOG04143">
    <property type="taxonomic scope" value="Archaea"/>
</dbReference>
<keyword evidence="6" id="KW-1185">Reference proteome</keyword>
<dbReference type="HOGENOM" id="CLU_420150_0_0_2"/>
<evidence type="ECO:0000313" key="4">
    <source>
        <dbReference type="EMBL" id="ELY41955.1"/>
    </source>
</evidence>
<dbReference type="Proteomes" id="UP000000390">
    <property type="component" value="Plasmid 5"/>
</dbReference>
<evidence type="ECO:0000256" key="1">
    <source>
        <dbReference type="SAM" id="MobiDB-lite"/>
    </source>
</evidence>